<keyword evidence="1" id="KW-0614">Plasmid</keyword>
<sequence length="147" mass="16870">MPAKGDRYIMKLKDGQYLGYPKGTKIDEEHDLIVVEKEEDAILINRSTKSVVEKGYYTWAFYPHGENKEGKHIDYRLKGDFRRIFGNRHDSLAVSWKPENEDGTGKFFAVMPPKTQHEVIRPRLGNKEGKLIAAANDGYDITLIKKS</sequence>
<dbReference type="EMBL" id="CP072135">
    <property type="protein sequence ID" value="QTH73438.1"/>
    <property type="molecule type" value="Genomic_DNA"/>
</dbReference>
<reference evidence="1" key="1">
    <citation type="submission" date="2021-03" db="EMBL/GenBank/DDBJ databases">
        <title>Complete Genome of Pseudoalteromonas xiamenensis STKMTI.2, a new potential marine bacterium producing anti-Vibrio compounds.</title>
        <authorList>
            <person name="Handayani D.P."/>
            <person name="Isnansetyo A."/>
            <person name="Istiqomah I."/>
            <person name="Jumina J."/>
        </authorList>
    </citation>
    <scope>NUCLEOTIDE SEQUENCE</scope>
    <source>
        <strain evidence="1">STKMTI.2</strain>
        <plasmid evidence="1">unnamed5</plasmid>
    </source>
</reference>
<gene>
    <name evidence="1" type="ORF">J5O05_18235</name>
</gene>
<protein>
    <submittedName>
        <fullName evidence="1">Uncharacterized protein</fullName>
    </submittedName>
</protein>
<evidence type="ECO:0000313" key="1">
    <source>
        <dbReference type="EMBL" id="QTH73438.1"/>
    </source>
</evidence>
<geneLocation type="plasmid" evidence="1 2">
    <name>unnamed5</name>
</geneLocation>
<evidence type="ECO:0000313" key="2">
    <source>
        <dbReference type="Proteomes" id="UP000664904"/>
    </source>
</evidence>
<accession>A0A975DKE9</accession>
<proteinExistence type="predicted"/>
<organism evidence="1 2">
    <name type="scientific">Pseudoalteromonas xiamenensis</name>
    <dbReference type="NCBI Taxonomy" id="882626"/>
    <lineage>
        <taxon>Bacteria</taxon>
        <taxon>Pseudomonadati</taxon>
        <taxon>Pseudomonadota</taxon>
        <taxon>Gammaproteobacteria</taxon>
        <taxon>Alteromonadales</taxon>
        <taxon>Pseudoalteromonadaceae</taxon>
        <taxon>Pseudoalteromonas</taxon>
    </lineage>
</organism>
<name>A0A975DKE9_9GAMM</name>
<dbReference type="Proteomes" id="UP000664904">
    <property type="component" value="Plasmid unnamed5"/>
</dbReference>
<dbReference type="AlphaFoldDB" id="A0A975DKE9"/>
<dbReference type="RefSeq" id="WP_208845050.1">
    <property type="nucleotide sequence ID" value="NZ_CP072135.1"/>
</dbReference>
<keyword evidence="2" id="KW-1185">Reference proteome</keyword>
<dbReference type="KEGG" id="pxi:J5O05_18235"/>